<keyword evidence="2" id="KW-1185">Reference proteome</keyword>
<dbReference type="EMBL" id="JAMZIH010005179">
    <property type="protein sequence ID" value="KAJ1675769.1"/>
    <property type="molecule type" value="Genomic_DNA"/>
</dbReference>
<comment type="caution">
    <text evidence="1">The sequence shown here is derived from an EMBL/GenBank/DDBJ whole genome shotgun (WGS) entry which is preliminary data.</text>
</comment>
<gene>
    <name evidence="1" type="primary">PMS1</name>
    <name evidence="1" type="ORF">EV182_000619</name>
</gene>
<dbReference type="Proteomes" id="UP001145114">
    <property type="component" value="Unassembled WGS sequence"/>
</dbReference>
<keyword evidence="1" id="KW-0067">ATP-binding</keyword>
<organism evidence="1 2">
    <name type="scientific">Spiromyces aspiralis</name>
    <dbReference type="NCBI Taxonomy" id="68401"/>
    <lineage>
        <taxon>Eukaryota</taxon>
        <taxon>Fungi</taxon>
        <taxon>Fungi incertae sedis</taxon>
        <taxon>Zoopagomycota</taxon>
        <taxon>Kickxellomycotina</taxon>
        <taxon>Kickxellomycetes</taxon>
        <taxon>Kickxellales</taxon>
        <taxon>Kickxellaceae</taxon>
        <taxon>Spiromyces</taxon>
    </lineage>
</organism>
<evidence type="ECO:0000313" key="2">
    <source>
        <dbReference type="Proteomes" id="UP001145114"/>
    </source>
</evidence>
<protein>
    <submittedName>
        <fullName evidence="1">ATP-binding mismatch repair protein</fullName>
    </submittedName>
</protein>
<evidence type="ECO:0000313" key="1">
    <source>
        <dbReference type="EMBL" id="KAJ1675769.1"/>
    </source>
</evidence>
<accession>A0ACC1HN48</accession>
<proteinExistence type="predicted"/>
<sequence length="836" mass="91375">MDAQPQSPPPSLPLEAPSALSQLAKSDVHKLCSGQVITDLCTAVKELLENSIDANATLLIPPESWDTDTFSLLLAEIRLRDYGMTSISVIDDGDGIPPQNFEHLCMKHWTSKLRSFADLDSITTFGFRGEALSSLCAMASVTVTTNSRSVEPGDAGGNLGITLTYNRMGKLLQRKSAARGPGTTVTLTKIFEHWPVRYQELKKNVKREFAKCVAMVEQQCIIHDGIRILLVHHTPKGDKQVILQTPVGGSMLQRIISVLGNPLKSGLEEFELSTDNDKENVREGVNAATNHKFVAKGYISKPIPGAGRANAAKQYIYINSRPCDLPSVKRVVNEIYRSLNPTQYPVLVMNLLIDTKDIDVNVTPNKRSIILKYESALVSWIQESLRVVLLPASSSYTVANSVLTQHMTVMPSSKTATAGGLLVRSNNSNDNDSNRSFGETPAAAKRLRTDGDGEELALPAAKRPTKLAALPSPNCPPLRPISDSESNSANAQGSTRTAVTPSIAAGTGGTGSPRSSSSAWTAAAGHASAAAGPVTTPQPSRRLGLCRNHVSVISANWEKVSEQTARQGPCWPRRGVDTHRIPPSPSLSAANISNMDQAAAAEVLDRNIHKCDFLRMQILGQFNLGFIIVRMSDTDDLYIIDQHASDEKYNFEMLQANAKISSQPLISALSLEMSVTDESIAIENMDLLAKNGFVLKVDETKPPGRRLLLRSQPFIDNILFTSSDLMELIGKLSYHDSYCHRQSQDGAKKEIPRCSRARHVFATRACRKSIMIGDALNTSQMTRVVRNLSTLDHPWNCPHGRPTMRHLYQLPEKARTKANGGRRPLTARYTSFMSSL</sequence>
<keyword evidence="1" id="KW-0547">Nucleotide-binding</keyword>
<name>A0ACC1HN48_9FUNG</name>
<reference evidence="1" key="1">
    <citation type="submission" date="2022-06" db="EMBL/GenBank/DDBJ databases">
        <title>Phylogenomic reconstructions and comparative analyses of Kickxellomycotina fungi.</title>
        <authorList>
            <person name="Reynolds N.K."/>
            <person name="Stajich J.E."/>
            <person name="Barry K."/>
            <person name="Grigoriev I.V."/>
            <person name="Crous P."/>
            <person name="Smith M.E."/>
        </authorList>
    </citation>
    <scope>NUCLEOTIDE SEQUENCE</scope>
    <source>
        <strain evidence="1">RSA 2271</strain>
    </source>
</reference>